<protein>
    <submittedName>
        <fullName evidence="2">Uncharacterized protein</fullName>
    </submittedName>
</protein>
<name>A0ABT6X205_9ACTN</name>
<dbReference type="Gene3D" id="3.40.47.10">
    <property type="match status" value="1"/>
</dbReference>
<feature type="compositionally biased region" description="Basic and acidic residues" evidence="1">
    <location>
        <begin position="1"/>
        <end position="13"/>
    </location>
</feature>
<comment type="caution">
    <text evidence="2">The sequence shown here is derived from an EMBL/GenBank/DDBJ whole genome shotgun (WGS) entry which is preliminary data.</text>
</comment>
<gene>
    <name evidence="2" type="ORF">QLQ12_46390</name>
</gene>
<evidence type="ECO:0000313" key="2">
    <source>
        <dbReference type="EMBL" id="MDI6106020.1"/>
    </source>
</evidence>
<keyword evidence="3" id="KW-1185">Reference proteome</keyword>
<accession>A0ABT6X205</accession>
<dbReference type="Proteomes" id="UP001241758">
    <property type="component" value="Unassembled WGS sequence"/>
</dbReference>
<feature type="region of interest" description="Disordered" evidence="1">
    <location>
        <begin position="1"/>
        <end position="25"/>
    </location>
</feature>
<dbReference type="SUPFAM" id="SSF53901">
    <property type="entry name" value="Thiolase-like"/>
    <property type="match status" value="1"/>
</dbReference>
<dbReference type="RefSeq" id="WP_282767480.1">
    <property type="nucleotide sequence ID" value="NZ_JASCTH010000069.1"/>
</dbReference>
<evidence type="ECO:0000313" key="3">
    <source>
        <dbReference type="Proteomes" id="UP001241758"/>
    </source>
</evidence>
<dbReference type="EMBL" id="JASCTH010000069">
    <property type="protein sequence ID" value="MDI6106020.1"/>
    <property type="molecule type" value="Genomic_DNA"/>
</dbReference>
<reference evidence="2 3" key="1">
    <citation type="submission" date="2023-05" db="EMBL/GenBank/DDBJ databases">
        <title>Actinoplanes sp. NEAU-A12 genome sequencing.</title>
        <authorList>
            <person name="Wang Z.-S."/>
        </authorList>
    </citation>
    <scope>NUCLEOTIDE SEQUENCE [LARGE SCALE GENOMIC DNA]</scope>
    <source>
        <strain evidence="2 3">NEAU-A12</strain>
    </source>
</reference>
<sequence>MPEAASAHDDRGRGRTACRHPNGPGTDTCWKVTLEAFDTTRYAARLAGQVRGFEAADHIPGRLLPQTDAATRFALAAVGVLAEMAEYNAGAARRPA</sequence>
<organism evidence="2 3">
    <name type="scientific">Actinoplanes sandaracinus</name>
    <dbReference type="NCBI Taxonomy" id="3045177"/>
    <lineage>
        <taxon>Bacteria</taxon>
        <taxon>Bacillati</taxon>
        <taxon>Actinomycetota</taxon>
        <taxon>Actinomycetes</taxon>
        <taxon>Micromonosporales</taxon>
        <taxon>Micromonosporaceae</taxon>
        <taxon>Actinoplanes</taxon>
    </lineage>
</organism>
<proteinExistence type="predicted"/>
<evidence type="ECO:0000256" key="1">
    <source>
        <dbReference type="SAM" id="MobiDB-lite"/>
    </source>
</evidence>
<dbReference type="InterPro" id="IPR016039">
    <property type="entry name" value="Thiolase-like"/>
</dbReference>